<dbReference type="OrthoDB" id="9783504at2"/>
<name>A0A255YWH2_9PROT</name>
<organism evidence="2 3">
    <name type="scientific">Niveispirillum lacus</name>
    <dbReference type="NCBI Taxonomy" id="1981099"/>
    <lineage>
        <taxon>Bacteria</taxon>
        <taxon>Pseudomonadati</taxon>
        <taxon>Pseudomonadota</taxon>
        <taxon>Alphaproteobacteria</taxon>
        <taxon>Rhodospirillales</taxon>
        <taxon>Azospirillaceae</taxon>
        <taxon>Niveispirillum</taxon>
    </lineage>
</organism>
<feature type="domain" description="HTH marR-type" evidence="1">
    <location>
        <begin position="14"/>
        <end position="146"/>
    </location>
</feature>
<dbReference type="PROSITE" id="PS50995">
    <property type="entry name" value="HTH_MARR_2"/>
    <property type="match status" value="1"/>
</dbReference>
<dbReference type="InterPro" id="IPR036388">
    <property type="entry name" value="WH-like_DNA-bd_sf"/>
</dbReference>
<evidence type="ECO:0000313" key="2">
    <source>
        <dbReference type="EMBL" id="OYQ33583.1"/>
    </source>
</evidence>
<dbReference type="InterPro" id="IPR039422">
    <property type="entry name" value="MarR/SlyA-like"/>
</dbReference>
<dbReference type="RefSeq" id="WP_094457025.1">
    <property type="nucleotide sequence ID" value="NZ_NOXU01000030.1"/>
</dbReference>
<accession>A0A255YWH2</accession>
<protein>
    <recommendedName>
        <fullName evidence="1">HTH marR-type domain-containing protein</fullName>
    </recommendedName>
</protein>
<dbReference type="Proteomes" id="UP000216998">
    <property type="component" value="Unassembled WGS sequence"/>
</dbReference>
<reference evidence="2 3" key="1">
    <citation type="submission" date="2017-07" db="EMBL/GenBank/DDBJ databases">
        <title>Niveispirillum cyanobacteriorum sp. nov., isolated from cyanobacterial aggregates in a eutrophic lake.</title>
        <authorList>
            <person name="Cai H."/>
        </authorList>
    </citation>
    <scope>NUCLEOTIDE SEQUENCE [LARGE SCALE GENOMIC DNA]</scope>
    <source>
        <strain evidence="3">TH1-14</strain>
    </source>
</reference>
<evidence type="ECO:0000313" key="3">
    <source>
        <dbReference type="Proteomes" id="UP000216998"/>
    </source>
</evidence>
<proteinExistence type="predicted"/>
<dbReference type="PANTHER" id="PTHR33164:SF43">
    <property type="entry name" value="HTH-TYPE TRANSCRIPTIONAL REPRESSOR YETL"/>
    <property type="match status" value="1"/>
</dbReference>
<dbReference type="PANTHER" id="PTHR33164">
    <property type="entry name" value="TRANSCRIPTIONAL REGULATOR, MARR FAMILY"/>
    <property type="match status" value="1"/>
</dbReference>
<comment type="caution">
    <text evidence="2">The sequence shown here is derived from an EMBL/GenBank/DDBJ whole genome shotgun (WGS) entry which is preliminary data.</text>
</comment>
<sequence length="222" mass="24031">MIEDMFDRLSEPAANRLADGFVRVAAALKANDWRDATPHGLTATQARILSLLRDNPEGLRPVTIAARIGVKAPTASEATTTLIQKGLALRVAAPDDGRGNLVLATRDGLKLADRFGGGPLFLIDALGDMPASDQLSLLRLMLRLIRSLQRAGHVPNSRMCLDCKFFQPKVAPGTDLPHHCHFVGAPLGDRHLRLDCPEQSPAPLPVADEVWAGFLNDRGEVR</sequence>
<dbReference type="GO" id="GO:0006950">
    <property type="term" value="P:response to stress"/>
    <property type="evidence" value="ECO:0007669"/>
    <property type="project" value="TreeGrafter"/>
</dbReference>
<dbReference type="SMART" id="SM00347">
    <property type="entry name" value="HTH_MARR"/>
    <property type="match status" value="1"/>
</dbReference>
<gene>
    <name evidence="2" type="ORF">CHU95_14475</name>
</gene>
<dbReference type="GO" id="GO:0003700">
    <property type="term" value="F:DNA-binding transcription factor activity"/>
    <property type="evidence" value="ECO:0007669"/>
    <property type="project" value="InterPro"/>
</dbReference>
<dbReference type="SUPFAM" id="SSF46785">
    <property type="entry name" value="Winged helix' DNA-binding domain"/>
    <property type="match status" value="1"/>
</dbReference>
<dbReference type="EMBL" id="NOXU01000030">
    <property type="protein sequence ID" value="OYQ33583.1"/>
    <property type="molecule type" value="Genomic_DNA"/>
</dbReference>
<evidence type="ECO:0000259" key="1">
    <source>
        <dbReference type="PROSITE" id="PS50995"/>
    </source>
</evidence>
<dbReference type="InterPro" id="IPR000835">
    <property type="entry name" value="HTH_MarR-typ"/>
</dbReference>
<dbReference type="Gene3D" id="1.10.10.10">
    <property type="entry name" value="Winged helix-like DNA-binding domain superfamily/Winged helix DNA-binding domain"/>
    <property type="match status" value="1"/>
</dbReference>
<dbReference type="InterPro" id="IPR036390">
    <property type="entry name" value="WH_DNA-bd_sf"/>
</dbReference>
<dbReference type="AlphaFoldDB" id="A0A255YWH2"/>
<dbReference type="Pfam" id="PF12802">
    <property type="entry name" value="MarR_2"/>
    <property type="match status" value="1"/>
</dbReference>
<keyword evidence="3" id="KW-1185">Reference proteome</keyword>